<dbReference type="Pfam" id="PF00593">
    <property type="entry name" value="TonB_dep_Rec_b-barrel"/>
    <property type="match status" value="1"/>
</dbReference>
<evidence type="ECO:0000313" key="16">
    <source>
        <dbReference type="EMBL" id="NYH95403.1"/>
    </source>
</evidence>
<dbReference type="Pfam" id="PF07715">
    <property type="entry name" value="Plug"/>
    <property type="match status" value="1"/>
</dbReference>
<evidence type="ECO:0000256" key="12">
    <source>
        <dbReference type="RuleBase" id="RU003357"/>
    </source>
</evidence>
<evidence type="ECO:0000256" key="3">
    <source>
        <dbReference type="ARBA" id="ARBA00022452"/>
    </source>
</evidence>
<feature type="domain" description="TonB-dependent receptor plug" evidence="15">
    <location>
        <begin position="68"/>
        <end position="176"/>
    </location>
</feature>
<keyword evidence="8 12" id="KW-0798">TonB box</keyword>
<evidence type="ECO:0000256" key="7">
    <source>
        <dbReference type="ARBA" id="ARBA00023065"/>
    </source>
</evidence>
<evidence type="ECO:0000256" key="10">
    <source>
        <dbReference type="ARBA" id="ARBA00023237"/>
    </source>
</evidence>
<name>A0A7Z0BUP2_9SPHN</name>
<comment type="caution">
    <text evidence="16">The sequence shown here is derived from an EMBL/GenBank/DDBJ whole genome shotgun (WGS) entry which is preliminary data.</text>
</comment>
<keyword evidence="13" id="KW-0732">Signal</keyword>
<feature type="domain" description="TonB-dependent receptor-like beta-barrel" evidence="14">
    <location>
        <begin position="349"/>
        <end position="855"/>
    </location>
</feature>
<gene>
    <name evidence="16" type="ORF">FHS75_001722</name>
</gene>
<dbReference type="SUPFAM" id="SSF56935">
    <property type="entry name" value="Porins"/>
    <property type="match status" value="1"/>
</dbReference>
<sequence length="892" mass="95831">MKGFTAGFADRSRVALYIGAAAIAFAVPQVASAQDTDPAVPDDGADDFAAVPVGNEIVVTATKREQTLQDVPVAVSVTSAETLERAQIRDVKDLSSVVPSLRVNTLQSSANTNFYIRGFGNGANNAGIEPSVGLFVDGVYRSRSASMISDLPDVQRIEVLRGPQSTLFGKNASAGVISIVTRKPQFDFGGNVEATYGNFNAWTLKGVVTGPVTDSIAASISGSINKRDGFIRDLGTGDRTNDRDRWFVRGQLLFDPDSPLEVRIIGDYGEIDENCCAVFNLRPSAATFAIQALGGQVNDPTDPFADDVVYSNFNSTNEIENWGVSGEIDYDFGAFSLTSITAYRRTNAVTNQDSDFTSADLLGRNFQDVRIKTFTQELRLEAELADTVSFLLGGYYFDEKIDQDNELAYGQAFRPYANLLVQGQTGGAISIPALETQIGQIAGAPGAFDGTFFGAGQGFSETYTLDNTAYSIFGQVDIEITDRLTLTGGVNYTHDKKTFTTDVQSTDVFAGLDLPAIVTGATNAGISQQVGGILGVPGGFASAEQIAGFAQAQPQIYQQIVAGVSAQTQPLLGLRSLQLFPPFLNVPNAVEPGRISDGDFSYTANLSFQATDTINVYARYATGYKAASINLSRDSRPTPGDLVAIRQQGLGLTNLTSGSRFANAEESTLYEIGLKADWEYASANVAFFKQDIKGFQSNIFTGTGFFLANAGKQSVKGFEFEGQVRPVEPLTLSLALTYLDPEYDSFNLSAFGDLSGTTPAGVTPLSVTFAATYEHELASGDRIILRGDYHYEAPFRLVEGLPALVVRNPVTGETIDVSNALQAARDFKQDINDVNASITYAMDNGLELSVWGRNLLDDRTLLSLFDSPGQLGSISGYPNQPRTYGISARFRW</sequence>
<dbReference type="Gene3D" id="2.40.170.20">
    <property type="entry name" value="TonB-dependent receptor, beta-barrel domain"/>
    <property type="match status" value="3"/>
</dbReference>
<proteinExistence type="inferred from homology"/>
<keyword evidence="2 11" id="KW-0813">Transport</keyword>
<dbReference type="PROSITE" id="PS52016">
    <property type="entry name" value="TONB_DEPENDENT_REC_3"/>
    <property type="match status" value="1"/>
</dbReference>
<dbReference type="InterPro" id="IPR012910">
    <property type="entry name" value="Plug_dom"/>
</dbReference>
<dbReference type="PANTHER" id="PTHR32552:SF81">
    <property type="entry name" value="TONB-DEPENDENT OUTER MEMBRANE RECEPTOR"/>
    <property type="match status" value="1"/>
</dbReference>
<keyword evidence="5 11" id="KW-0812">Transmembrane</keyword>
<dbReference type="GO" id="GO:0009279">
    <property type="term" value="C:cell outer membrane"/>
    <property type="evidence" value="ECO:0007669"/>
    <property type="project" value="UniProtKB-SubCell"/>
</dbReference>
<dbReference type="RefSeq" id="WP_179407255.1">
    <property type="nucleotide sequence ID" value="NZ_BMGF01000002.1"/>
</dbReference>
<evidence type="ECO:0000256" key="6">
    <source>
        <dbReference type="ARBA" id="ARBA00023004"/>
    </source>
</evidence>
<protein>
    <submittedName>
        <fullName evidence="16">Outer membrane receptor protein involved in Fe transport</fullName>
    </submittedName>
</protein>
<dbReference type="InterPro" id="IPR036942">
    <property type="entry name" value="Beta-barrel_TonB_sf"/>
</dbReference>
<evidence type="ECO:0000256" key="11">
    <source>
        <dbReference type="PROSITE-ProRule" id="PRU01360"/>
    </source>
</evidence>
<keyword evidence="7" id="KW-0406">Ion transport</keyword>
<keyword evidence="4" id="KW-0410">Iron transport</keyword>
<feature type="chain" id="PRO_5031216544" evidence="13">
    <location>
        <begin position="34"/>
        <end position="892"/>
    </location>
</feature>
<evidence type="ECO:0000256" key="13">
    <source>
        <dbReference type="SAM" id="SignalP"/>
    </source>
</evidence>
<keyword evidence="17" id="KW-1185">Reference proteome</keyword>
<evidence type="ECO:0000256" key="9">
    <source>
        <dbReference type="ARBA" id="ARBA00023136"/>
    </source>
</evidence>
<dbReference type="InterPro" id="IPR000531">
    <property type="entry name" value="Beta-barrel_TonB"/>
</dbReference>
<accession>A0A7Z0BUP2</accession>
<keyword evidence="3 11" id="KW-1134">Transmembrane beta strand</keyword>
<dbReference type="AlphaFoldDB" id="A0A7Z0BUP2"/>
<keyword evidence="9 11" id="KW-0472">Membrane</keyword>
<evidence type="ECO:0000256" key="5">
    <source>
        <dbReference type="ARBA" id="ARBA00022692"/>
    </source>
</evidence>
<comment type="subcellular location">
    <subcellularLocation>
        <location evidence="1 11">Cell outer membrane</location>
        <topology evidence="1 11">Multi-pass membrane protein</topology>
    </subcellularLocation>
</comment>
<dbReference type="GO" id="GO:0006826">
    <property type="term" value="P:iron ion transport"/>
    <property type="evidence" value="ECO:0007669"/>
    <property type="project" value="UniProtKB-KW"/>
</dbReference>
<evidence type="ECO:0000313" key="17">
    <source>
        <dbReference type="Proteomes" id="UP000522081"/>
    </source>
</evidence>
<evidence type="ECO:0000256" key="4">
    <source>
        <dbReference type="ARBA" id="ARBA00022496"/>
    </source>
</evidence>
<feature type="signal peptide" evidence="13">
    <location>
        <begin position="1"/>
        <end position="33"/>
    </location>
</feature>
<keyword evidence="6" id="KW-0408">Iron</keyword>
<organism evidence="16 17">
    <name type="scientific">Novosphingobium marinum</name>
    <dbReference type="NCBI Taxonomy" id="1514948"/>
    <lineage>
        <taxon>Bacteria</taxon>
        <taxon>Pseudomonadati</taxon>
        <taxon>Pseudomonadota</taxon>
        <taxon>Alphaproteobacteria</taxon>
        <taxon>Sphingomonadales</taxon>
        <taxon>Sphingomonadaceae</taxon>
        <taxon>Novosphingobium</taxon>
    </lineage>
</organism>
<comment type="similarity">
    <text evidence="11 12">Belongs to the TonB-dependent receptor family.</text>
</comment>
<evidence type="ECO:0000256" key="8">
    <source>
        <dbReference type="ARBA" id="ARBA00023077"/>
    </source>
</evidence>
<dbReference type="EMBL" id="JACBZF010000002">
    <property type="protein sequence ID" value="NYH95403.1"/>
    <property type="molecule type" value="Genomic_DNA"/>
</dbReference>
<evidence type="ECO:0000259" key="14">
    <source>
        <dbReference type="Pfam" id="PF00593"/>
    </source>
</evidence>
<evidence type="ECO:0000259" key="15">
    <source>
        <dbReference type="Pfam" id="PF07715"/>
    </source>
</evidence>
<dbReference type="InterPro" id="IPR039426">
    <property type="entry name" value="TonB-dep_rcpt-like"/>
</dbReference>
<keyword evidence="16" id="KW-0675">Receptor</keyword>
<dbReference type="PANTHER" id="PTHR32552">
    <property type="entry name" value="FERRICHROME IRON RECEPTOR-RELATED"/>
    <property type="match status" value="1"/>
</dbReference>
<reference evidence="16 17" key="1">
    <citation type="submission" date="2020-07" db="EMBL/GenBank/DDBJ databases">
        <title>Genomic Encyclopedia of Type Strains, Phase IV (KMG-IV): sequencing the most valuable type-strain genomes for metagenomic binning, comparative biology and taxonomic classification.</title>
        <authorList>
            <person name="Goeker M."/>
        </authorList>
    </citation>
    <scope>NUCLEOTIDE SEQUENCE [LARGE SCALE GENOMIC DNA]</scope>
    <source>
        <strain evidence="16 17">DSM 29043</strain>
    </source>
</reference>
<dbReference type="Proteomes" id="UP000522081">
    <property type="component" value="Unassembled WGS sequence"/>
</dbReference>
<evidence type="ECO:0000256" key="2">
    <source>
        <dbReference type="ARBA" id="ARBA00022448"/>
    </source>
</evidence>
<evidence type="ECO:0000256" key="1">
    <source>
        <dbReference type="ARBA" id="ARBA00004571"/>
    </source>
</evidence>
<keyword evidence="10 11" id="KW-0998">Cell outer membrane</keyword>